<feature type="transmembrane region" description="Helical" evidence="8">
    <location>
        <begin position="241"/>
        <end position="261"/>
    </location>
</feature>
<keyword evidence="11" id="KW-1185">Reference proteome</keyword>
<evidence type="ECO:0000256" key="6">
    <source>
        <dbReference type="ARBA" id="ARBA00023170"/>
    </source>
</evidence>
<dbReference type="PANTHER" id="PTHR45695">
    <property type="entry name" value="LEUCOKININ RECEPTOR-RELATED"/>
    <property type="match status" value="1"/>
</dbReference>
<dbReference type="SUPFAM" id="SSF81321">
    <property type="entry name" value="Family A G protein-coupled receptor-like"/>
    <property type="match status" value="1"/>
</dbReference>
<feature type="transmembrane region" description="Helical" evidence="8">
    <location>
        <begin position="90"/>
        <end position="113"/>
    </location>
</feature>
<dbReference type="CDD" id="cd00637">
    <property type="entry name" value="7tm_classA_rhodopsin-like"/>
    <property type="match status" value="1"/>
</dbReference>
<feature type="transmembrane region" description="Helical" evidence="8">
    <location>
        <begin position="273"/>
        <end position="294"/>
    </location>
</feature>
<evidence type="ECO:0000256" key="5">
    <source>
        <dbReference type="ARBA" id="ARBA00023136"/>
    </source>
</evidence>
<dbReference type="InterPro" id="IPR017452">
    <property type="entry name" value="GPCR_Rhodpsn_7TM"/>
</dbReference>
<keyword evidence="6" id="KW-0675">Receptor</keyword>
<dbReference type="PANTHER" id="PTHR45695:SF9">
    <property type="entry name" value="LEUCOKININ RECEPTOR"/>
    <property type="match status" value="1"/>
</dbReference>
<dbReference type="EnsemblMetazoa" id="CLYHEMT014692.1">
    <property type="protein sequence ID" value="CLYHEMP014692.1"/>
    <property type="gene ID" value="CLYHEMG014692"/>
</dbReference>
<evidence type="ECO:0000256" key="8">
    <source>
        <dbReference type="SAM" id="Phobius"/>
    </source>
</evidence>
<evidence type="ECO:0000256" key="4">
    <source>
        <dbReference type="ARBA" id="ARBA00023040"/>
    </source>
</evidence>
<feature type="transmembrane region" description="Helical" evidence="8">
    <location>
        <begin position="178"/>
        <end position="200"/>
    </location>
</feature>
<keyword evidence="2 8" id="KW-0812">Transmembrane</keyword>
<evidence type="ECO:0000256" key="7">
    <source>
        <dbReference type="ARBA" id="ARBA00023224"/>
    </source>
</evidence>
<proteinExistence type="predicted"/>
<dbReference type="GO" id="GO:0004930">
    <property type="term" value="F:G protein-coupled receptor activity"/>
    <property type="evidence" value="ECO:0007669"/>
    <property type="project" value="UniProtKB-KW"/>
</dbReference>
<keyword evidence="3 8" id="KW-1133">Transmembrane helix</keyword>
<dbReference type="Gene3D" id="1.20.1070.10">
    <property type="entry name" value="Rhodopsin 7-helix transmembrane proteins"/>
    <property type="match status" value="1"/>
</dbReference>
<dbReference type="PRINTS" id="PR00237">
    <property type="entry name" value="GPCRRHODOPSN"/>
</dbReference>
<comment type="subcellular location">
    <subcellularLocation>
        <location evidence="1">Membrane</location>
        <topology evidence="1">Multi-pass membrane protein</topology>
    </subcellularLocation>
</comment>
<evidence type="ECO:0000256" key="1">
    <source>
        <dbReference type="ARBA" id="ARBA00004141"/>
    </source>
</evidence>
<dbReference type="AlphaFoldDB" id="A0A7M5WYY4"/>
<organism evidence="10 11">
    <name type="scientific">Clytia hemisphaerica</name>
    <dbReference type="NCBI Taxonomy" id="252671"/>
    <lineage>
        <taxon>Eukaryota</taxon>
        <taxon>Metazoa</taxon>
        <taxon>Cnidaria</taxon>
        <taxon>Hydrozoa</taxon>
        <taxon>Hydroidolina</taxon>
        <taxon>Leptothecata</taxon>
        <taxon>Obeliida</taxon>
        <taxon>Clytiidae</taxon>
        <taxon>Clytia</taxon>
    </lineage>
</organism>
<dbReference type="GeneID" id="136803243"/>
<feature type="transmembrane region" description="Helical" evidence="8">
    <location>
        <begin position="13"/>
        <end position="36"/>
    </location>
</feature>
<feature type="transmembrane region" description="Helical" evidence="8">
    <location>
        <begin position="134"/>
        <end position="158"/>
    </location>
</feature>
<evidence type="ECO:0000259" key="9">
    <source>
        <dbReference type="PROSITE" id="PS50262"/>
    </source>
</evidence>
<accession>A0A7M5WYY4</accession>
<keyword evidence="5 8" id="KW-0472">Membrane</keyword>
<dbReference type="PROSITE" id="PS50262">
    <property type="entry name" value="G_PROTEIN_RECEP_F1_2"/>
    <property type="match status" value="1"/>
</dbReference>
<dbReference type="Pfam" id="PF00001">
    <property type="entry name" value="7tm_1"/>
    <property type="match status" value="1"/>
</dbReference>
<dbReference type="EnsemblMetazoa" id="CLYHEMT014692.2">
    <property type="protein sequence ID" value="CLYHEMP014692.2"/>
    <property type="gene ID" value="CLYHEMG014692"/>
</dbReference>
<dbReference type="Proteomes" id="UP000594262">
    <property type="component" value="Unplaced"/>
</dbReference>
<feature type="transmembrane region" description="Helical" evidence="8">
    <location>
        <begin position="48"/>
        <end position="70"/>
    </location>
</feature>
<evidence type="ECO:0000313" key="10">
    <source>
        <dbReference type="EnsemblMetazoa" id="CLYHEMP014692.1"/>
    </source>
</evidence>
<evidence type="ECO:0000313" key="11">
    <source>
        <dbReference type="Proteomes" id="UP000594262"/>
    </source>
</evidence>
<evidence type="ECO:0000256" key="3">
    <source>
        <dbReference type="ARBA" id="ARBA00022989"/>
    </source>
</evidence>
<sequence>MGESGFPFRWWEFAWYLIILIFGIVGNSLVILVVLMNKKIDAKSTFNILVIVLAITDFLVSAVGLPMYYLSTDAYKHPDGQQGDFLCMFFTGYFLPFFLLDVSVFILVLIALGRRRAITNPLSILDHDSTWRKILPIFFATVLSLGLGLPTIFGLKYVPQNPMVGNHCSYKYTFAQSIIIYCIVFIVDTISPIAILIICFRHIKKSFQMTNILLSMSNTTRLTTNDVVLKKKQKSIGTMKLVVLAFFLCILPNHVLYLMSLAGVQGLGWNTEISQIGVLIRFTNSCLNPLLYSFKSEKFRKNFRDTFPWCFKSRPKRLMFKQHVNATRRDGYVAIRNAETTTTSNIF</sequence>
<dbReference type="InterPro" id="IPR000276">
    <property type="entry name" value="GPCR_Rhodpsn"/>
</dbReference>
<keyword evidence="4" id="KW-0297">G-protein coupled receptor</keyword>
<dbReference type="GO" id="GO:0005886">
    <property type="term" value="C:plasma membrane"/>
    <property type="evidence" value="ECO:0007669"/>
    <property type="project" value="TreeGrafter"/>
</dbReference>
<name>A0A7M5WYY4_9CNID</name>
<dbReference type="OrthoDB" id="5963239at2759"/>
<feature type="domain" description="G-protein coupled receptors family 1 profile" evidence="9">
    <location>
        <begin position="26"/>
        <end position="292"/>
    </location>
</feature>
<protein>
    <recommendedName>
        <fullName evidence="9">G-protein coupled receptors family 1 profile domain-containing protein</fullName>
    </recommendedName>
</protein>
<keyword evidence="7" id="KW-0807">Transducer</keyword>
<evidence type="ECO:0000256" key="2">
    <source>
        <dbReference type="ARBA" id="ARBA00022692"/>
    </source>
</evidence>
<reference evidence="10" key="1">
    <citation type="submission" date="2021-01" db="UniProtKB">
        <authorList>
            <consortium name="EnsemblMetazoa"/>
        </authorList>
    </citation>
    <scope>IDENTIFICATION</scope>
</reference>
<dbReference type="RefSeq" id="XP_066916069.1">
    <property type="nucleotide sequence ID" value="XM_067059968.1"/>
</dbReference>